<organism evidence="7 8">
    <name type="scientific">Deinococcus rubellus</name>
    <dbReference type="NCBI Taxonomy" id="1889240"/>
    <lineage>
        <taxon>Bacteria</taxon>
        <taxon>Thermotogati</taxon>
        <taxon>Deinococcota</taxon>
        <taxon>Deinococci</taxon>
        <taxon>Deinococcales</taxon>
        <taxon>Deinococcaceae</taxon>
        <taxon>Deinococcus</taxon>
    </lineage>
</organism>
<dbReference type="Gene3D" id="3.30.1220.10">
    <property type="entry name" value="CobW-like, C-terminal domain"/>
    <property type="match status" value="1"/>
</dbReference>
<dbReference type="InterPro" id="IPR027417">
    <property type="entry name" value="P-loop_NTPase"/>
</dbReference>
<dbReference type="CDD" id="cd03112">
    <property type="entry name" value="CobW-like"/>
    <property type="match status" value="1"/>
</dbReference>
<proteinExistence type="inferred from homology"/>
<feature type="domain" description="CobW C-terminal" evidence="6">
    <location>
        <begin position="236"/>
        <end position="329"/>
    </location>
</feature>
<evidence type="ECO:0000256" key="1">
    <source>
        <dbReference type="ARBA" id="ARBA00022741"/>
    </source>
</evidence>
<sequence length="335" mass="36246">MTLPDPPDPLFTFDPPADQRIPVTVIGGFLGAGKTTLVNHLIRSSPQHFGVIVNEFGVVGVDGGLIEAVRAEEDGLDLTELTAGCLCCSGRDDLLRALITLALRDVKPTHVLIELSGVADPVPVLGTLLEPQVRAAFRVGSLVAVADAAQLRRTLAEYREGARQLAYAGVVVLNKADQVGEETLSAAEDAVRSVNPLATVIRASRGQVGVDDLLARRDFDPERLIDAPATLHTPGLKSLVLRCERPLDPYRWHAFLREYILSRPAEVLRVKGYLSFHDQPGRILFQSVRDVFTADRVDSRPGETGLTELVVIGRGLEKTEYESALAGCQMETASS</sequence>
<dbReference type="EMBL" id="CP104213">
    <property type="protein sequence ID" value="UWX64151.1"/>
    <property type="molecule type" value="Genomic_DNA"/>
</dbReference>
<evidence type="ECO:0000259" key="6">
    <source>
        <dbReference type="SMART" id="SM00833"/>
    </source>
</evidence>
<evidence type="ECO:0000256" key="4">
    <source>
        <dbReference type="ARBA" id="ARBA00034320"/>
    </source>
</evidence>
<keyword evidence="1" id="KW-0547">Nucleotide-binding</keyword>
<dbReference type="RefSeq" id="WP_260560426.1">
    <property type="nucleotide sequence ID" value="NZ_BAABEC010000020.1"/>
</dbReference>
<comment type="similarity">
    <text evidence="4">Belongs to the SIMIBI class G3E GTPase family. ZNG1 subfamily.</text>
</comment>
<dbReference type="InterPro" id="IPR036627">
    <property type="entry name" value="CobW-likC_sf"/>
</dbReference>
<accession>A0ABY5YGV1</accession>
<dbReference type="InterPro" id="IPR003495">
    <property type="entry name" value="CobW/HypB/UreG_nucleotide-bd"/>
</dbReference>
<evidence type="ECO:0000256" key="5">
    <source>
        <dbReference type="ARBA" id="ARBA00049117"/>
    </source>
</evidence>
<dbReference type="PANTHER" id="PTHR13748:SF62">
    <property type="entry name" value="COBW DOMAIN-CONTAINING PROTEIN"/>
    <property type="match status" value="1"/>
</dbReference>
<dbReference type="SUPFAM" id="SSF52540">
    <property type="entry name" value="P-loop containing nucleoside triphosphate hydrolases"/>
    <property type="match status" value="1"/>
</dbReference>
<dbReference type="Pfam" id="PF02492">
    <property type="entry name" value="cobW"/>
    <property type="match status" value="1"/>
</dbReference>
<dbReference type="Pfam" id="PF07683">
    <property type="entry name" value="CobW_C"/>
    <property type="match status" value="1"/>
</dbReference>
<keyword evidence="2" id="KW-0378">Hydrolase</keyword>
<evidence type="ECO:0000313" key="7">
    <source>
        <dbReference type="EMBL" id="UWX64151.1"/>
    </source>
</evidence>
<dbReference type="PANTHER" id="PTHR13748">
    <property type="entry name" value="COBW-RELATED"/>
    <property type="match status" value="1"/>
</dbReference>
<keyword evidence="8" id="KW-1185">Reference proteome</keyword>
<name>A0ABY5YGV1_9DEIO</name>
<protein>
    <submittedName>
        <fullName evidence="7">GTP-binding protein</fullName>
    </submittedName>
</protein>
<dbReference type="InterPro" id="IPR011629">
    <property type="entry name" value="CobW-like_C"/>
</dbReference>
<evidence type="ECO:0000256" key="2">
    <source>
        <dbReference type="ARBA" id="ARBA00022801"/>
    </source>
</evidence>
<dbReference type="Gene3D" id="3.40.50.300">
    <property type="entry name" value="P-loop containing nucleotide triphosphate hydrolases"/>
    <property type="match status" value="1"/>
</dbReference>
<dbReference type="SUPFAM" id="SSF90002">
    <property type="entry name" value="Hypothetical protein YjiA, C-terminal domain"/>
    <property type="match status" value="1"/>
</dbReference>
<evidence type="ECO:0000256" key="3">
    <source>
        <dbReference type="ARBA" id="ARBA00023186"/>
    </source>
</evidence>
<keyword evidence="3" id="KW-0143">Chaperone</keyword>
<reference evidence="7" key="1">
    <citation type="submission" date="2022-09" db="EMBL/GenBank/DDBJ databases">
        <title>genome sequence of Deinococcus rubellus.</title>
        <authorList>
            <person name="Srinivasan S."/>
        </authorList>
    </citation>
    <scope>NUCLEOTIDE SEQUENCE</scope>
    <source>
        <strain evidence="7">Ant6</strain>
    </source>
</reference>
<comment type="catalytic activity">
    <reaction evidence="5">
        <text>GTP + H2O = GDP + phosphate + H(+)</text>
        <dbReference type="Rhea" id="RHEA:19669"/>
        <dbReference type="ChEBI" id="CHEBI:15377"/>
        <dbReference type="ChEBI" id="CHEBI:15378"/>
        <dbReference type="ChEBI" id="CHEBI:37565"/>
        <dbReference type="ChEBI" id="CHEBI:43474"/>
        <dbReference type="ChEBI" id="CHEBI:58189"/>
    </reaction>
    <physiologicalReaction direction="left-to-right" evidence="5">
        <dbReference type="Rhea" id="RHEA:19670"/>
    </physiologicalReaction>
</comment>
<dbReference type="Proteomes" id="UP001060261">
    <property type="component" value="Chromosome"/>
</dbReference>
<dbReference type="SMART" id="SM00833">
    <property type="entry name" value="CobW_C"/>
    <property type="match status" value="1"/>
</dbReference>
<dbReference type="InterPro" id="IPR051316">
    <property type="entry name" value="Zinc-reg_GTPase_activator"/>
</dbReference>
<evidence type="ECO:0000313" key="8">
    <source>
        <dbReference type="Proteomes" id="UP001060261"/>
    </source>
</evidence>
<gene>
    <name evidence="7" type="ORF">N0D28_00270</name>
</gene>